<dbReference type="Proteomes" id="UP000007350">
    <property type="component" value="Unassembled WGS sequence"/>
</dbReference>
<feature type="region of interest" description="Disordered" evidence="1">
    <location>
        <begin position="165"/>
        <end position="189"/>
    </location>
</feature>
<evidence type="ECO:0000313" key="3">
    <source>
        <dbReference type="EMBL" id="EKF27310.1"/>
    </source>
</evidence>
<comment type="caution">
    <text evidence="3">The sequence shown here is derived from an EMBL/GenBank/DDBJ whole genome shotgun (WGS) entry which is preliminary data.</text>
</comment>
<keyword evidence="2" id="KW-0812">Transmembrane</keyword>
<organism evidence="3 4">
    <name type="scientific">Trypanosoma cruzi marinkellei</name>
    <dbReference type="NCBI Taxonomy" id="85056"/>
    <lineage>
        <taxon>Eukaryota</taxon>
        <taxon>Discoba</taxon>
        <taxon>Euglenozoa</taxon>
        <taxon>Kinetoplastea</taxon>
        <taxon>Metakinetoplastina</taxon>
        <taxon>Trypanosomatida</taxon>
        <taxon>Trypanosomatidae</taxon>
        <taxon>Trypanosoma</taxon>
        <taxon>Schizotrypanum</taxon>
    </lineage>
</organism>
<proteinExistence type="predicted"/>
<evidence type="ECO:0000256" key="2">
    <source>
        <dbReference type="SAM" id="Phobius"/>
    </source>
</evidence>
<protein>
    <submittedName>
        <fullName evidence="3">Uncharacterized protein</fullName>
    </submittedName>
</protein>
<feature type="region of interest" description="Disordered" evidence="1">
    <location>
        <begin position="203"/>
        <end position="234"/>
    </location>
</feature>
<evidence type="ECO:0000256" key="1">
    <source>
        <dbReference type="SAM" id="MobiDB-lite"/>
    </source>
</evidence>
<reference evidence="3 4" key="1">
    <citation type="journal article" date="2012" name="BMC Genomics">
        <title>Comparative genomic analysis of human infective Trypanosoma cruzi lineages with the bat-restricted subspecies T. cruzi marinkellei.</title>
        <authorList>
            <person name="Franzen O."/>
            <person name="Talavera-Lopez C."/>
            <person name="Ochaya S."/>
            <person name="Butler C.E."/>
            <person name="Messenger L.A."/>
            <person name="Lewis M.D."/>
            <person name="Llewellyn M.S."/>
            <person name="Marinkelle C.J."/>
            <person name="Tyler K.M."/>
            <person name="Miles M.A."/>
            <person name="Andersson B."/>
        </authorList>
    </citation>
    <scope>NUCLEOTIDE SEQUENCE [LARGE SCALE GENOMIC DNA]</scope>
    <source>
        <strain evidence="3 4">B7</strain>
    </source>
</reference>
<keyword evidence="2" id="KW-1133">Transmembrane helix</keyword>
<keyword evidence="4" id="KW-1185">Reference proteome</keyword>
<dbReference type="AlphaFoldDB" id="K2MJG4"/>
<feature type="transmembrane region" description="Helical" evidence="2">
    <location>
        <begin position="64"/>
        <end position="82"/>
    </location>
</feature>
<gene>
    <name evidence="3" type="ORF">MOQ_008968</name>
</gene>
<dbReference type="EMBL" id="AHKC01018449">
    <property type="protein sequence ID" value="EKF27310.1"/>
    <property type="molecule type" value="Genomic_DNA"/>
</dbReference>
<keyword evidence="2" id="KW-0472">Membrane</keyword>
<feature type="compositionally biased region" description="Basic residues" evidence="1">
    <location>
        <begin position="205"/>
        <end position="214"/>
    </location>
</feature>
<evidence type="ECO:0000313" key="4">
    <source>
        <dbReference type="Proteomes" id="UP000007350"/>
    </source>
</evidence>
<name>K2MJG4_TRYCR</name>
<accession>K2MJG4</accession>
<sequence>MRIYIYIYIGKTDDKQKKEGQKNNYNTESYKHSHWHKYAHPLVSHPTCIHACVHTRRYKKESITAVKLYFVISFLFFSYFYFDFPACQLRKDSSLSTPSAAAPTLQRVLHAPLSLAPRAVFFVPPPPPAARPPTAAPQAAHDVAAELFLPSTSLPPPPCHRCHLHQRRLQSPAAAPPPPPPFLASSCGQSLAAQERPRCSVACVHSRRHGRRRQPSREYTCRGGLSAQSSESCD</sequence>